<feature type="site" description="Electron transfer via tryptophanyl radical" evidence="13">
    <location>
        <position position="362"/>
    </location>
</feature>
<organism evidence="16 17">
    <name type="scientific">Aeromonas schubertii</name>
    <dbReference type="NCBI Taxonomy" id="652"/>
    <lineage>
        <taxon>Bacteria</taxon>
        <taxon>Pseudomonadati</taxon>
        <taxon>Pseudomonadota</taxon>
        <taxon>Gammaproteobacteria</taxon>
        <taxon>Aeromonadales</taxon>
        <taxon>Aeromonadaceae</taxon>
        <taxon>Aeromonas</taxon>
    </lineage>
</organism>
<reference evidence="17" key="1">
    <citation type="submission" date="2015-10" db="EMBL/GenBank/DDBJ databases">
        <title>Complete Genome Sequence of Aeromonas schubertii strain WL1483.</title>
        <authorList>
            <person name="Liu L."/>
        </authorList>
    </citation>
    <scope>NUCLEOTIDE SEQUENCE [LARGE SCALE GENOMIC DNA]</scope>
    <source>
        <strain evidence="17">WL1483</strain>
    </source>
</reference>
<evidence type="ECO:0000256" key="14">
    <source>
        <dbReference type="RuleBase" id="RU004182"/>
    </source>
</evidence>
<dbReference type="EC" id="4.1.99.3" evidence="3"/>
<dbReference type="EMBL" id="CP013067">
    <property type="protein sequence ID" value="ALP42809.1"/>
    <property type="molecule type" value="Genomic_DNA"/>
</dbReference>
<evidence type="ECO:0000256" key="8">
    <source>
        <dbReference type="ARBA" id="ARBA00031671"/>
    </source>
</evidence>
<dbReference type="Gene3D" id="3.40.50.620">
    <property type="entry name" value="HUPs"/>
    <property type="match status" value="1"/>
</dbReference>
<feature type="site" description="Electron transfer via tryptophanyl radical" evidence="13">
    <location>
        <position position="309"/>
    </location>
</feature>
<comment type="catalytic activity">
    <reaction evidence="9">
        <text>cyclobutadipyrimidine (in DNA) = 2 pyrimidine residues (in DNA).</text>
        <dbReference type="EC" id="4.1.99.3"/>
    </reaction>
</comment>
<dbReference type="FunFam" id="1.10.579.10:FF:000003">
    <property type="entry name" value="Deoxyribodipyrimidine photo-lyase"/>
    <property type="match status" value="1"/>
</dbReference>
<feature type="site" description="Electron transfer via tryptophanyl radical" evidence="13">
    <location>
        <position position="385"/>
    </location>
</feature>
<sequence>MQLVWFRQDLRIVDHRALAQACQRARERGEAVAGLFIISREQWRHHHMAAVRERFLLERVNELGAELARLGIPLHLIEVPWFEEIPAALASWAQERGVSELHALSAIEIDERRRDEAVAAALPIPCHFIPGCCVFAPGEILTGKGEPFKVFTPFSRAWLGQLASRGFSLLPPPRPVAAPLSWQLLSLPERSEHEQRVLAHWPVAEGEAEGRLCGFVEEGLLAYGQWRDFPAQGGTSSLSAYLAAGVLSPNQCLAAIQTGLGTLPMEKEAPGFAWLNELIWREFYRHLLYLAPRLSRNQPFQQHTRALAWSHDEEHFLAWCEGRTGYPIVDAAMRCLRQTGWMHNRLRMIVASFLTKDLHISWRRGEDYFMSQLIDGDLAANNGGWQWAAGTGADAAPYFRVFNPTTQGQRFDPEGAFIRRWVPELAALPATRLHQPGPVGAYPAPIVDHGAARLRAIAMFKALG</sequence>
<feature type="binding site" evidence="12">
    <location>
        <begin position="235"/>
        <end position="239"/>
    </location>
    <ligand>
        <name>FAD</name>
        <dbReference type="ChEBI" id="CHEBI:57692"/>
    </ligand>
</feature>
<comment type="cofactor">
    <cofactor evidence="12">
        <name>FAD</name>
        <dbReference type="ChEBI" id="CHEBI:57692"/>
    </cofactor>
    <text evidence="12">Binds 1 FAD per subunit.</text>
</comment>
<name>A0A0S2SM43_9GAMM</name>
<keyword evidence="6 12" id="KW-0274">FAD</keyword>
<gene>
    <name evidence="16" type="primary">phrB</name>
    <name evidence="16" type="ORF">WL1483_3390</name>
</gene>
<comment type="function">
    <text evidence="10">Involved in repair of UV radiation-induced DNA damage. Catalyzes the light-dependent monomerization (300-600 nm) of cyclobutyl pyrimidine dimers (in cis-syn configuration), which are formed between adjacent bases on the same DNA strand upon exposure to ultraviolet radiation.</text>
</comment>
<feature type="domain" description="Photolyase/cryptochrome alpha/beta" evidence="15">
    <location>
        <begin position="1"/>
        <end position="134"/>
    </location>
</feature>
<dbReference type="InterPro" id="IPR002081">
    <property type="entry name" value="Cryptochrome/DNA_photolyase_1"/>
</dbReference>
<evidence type="ECO:0000256" key="13">
    <source>
        <dbReference type="PIRSR" id="PIRSR602081-2"/>
    </source>
</evidence>
<evidence type="ECO:0000256" key="7">
    <source>
        <dbReference type="ARBA" id="ARBA00022991"/>
    </source>
</evidence>
<evidence type="ECO:0000256" key="12">
    <source>
        <dbReference type="PIRSR" id="PIRSR602081-1"/>
    </source>
</evidence>
<dbReference type="PROSITE" id="PS00394">
    <property type="entry name" value="DNA_PHOTOLYASES_1_1"/>
    <property type="match status" value="1"/>
</dbReference>
<reference evidence="16 17" key="2">
    <citation type="journal article" date="2016" name="Genome Announc.">
        <title>Complete Genome Sequence of the Highly Virulent Aeromonas schubertii Strain WL1483, Isolated from Diseased Snakehead Fish (Channa argus) in China.</title>
        <authorList>
            <person name="Liu L."/>
            <person name="Li N."/>
            <person name="Zhang D."/>
            <person name="Fu X."/>
            <person name="Shi C."/>
            <person name="Lin Q."/>
            <person name="Hao G."/>
        </authorList>
    </citation>
    <scope>NUCLEOTIDE SEQUENCE [LARGE SCALE GENOMIC DNA]</scope>
    <source>
        <strain evidence="16 17">WL1483</strain>
    </source>
</reference>
<accession>A0A0S2SM43</accession>
<evidence type="ECO:0000313" key="17">
    <source>
        <dbReference type="Proteomes" id="UP000058114"/>
    </source>
</evidence>
<dbReference type="PANTHER" id="PTHR11455:SF9">
    <property type="entry name" value="CRYPTOCHROME CIRCADIAN CLOCK 5 ISOFORM X1"/>
    <property type="match status" value="1"/>
</dbReference>
<keyword evidence="16" id="KW-0456">Lyase</keyword>
<dbReference type="InterPro" id="IPR005101">
    <property type="entry name" value="Cryptochr/Photolyase_FAD-bd"/>
</dbReference>
<proteinExistence type="inferred from homology"/>
<evidence type="ECO:0000256" key="1">
    <source>
        <dbReference type="ARBA" id="ARBA00001932"/>
    </source>
</evidence>
<feature type="binding site" evidence="12">
    <location>
        <position position="274"/>
    </location>
    <ligand>
        <name>FAD</name>
        <dbReference type="ChEBI" id="CHEBI:57692"/>
    </ligand>
</feature>
<dbReference type="GO" id="GO:0003677">
    <property type="term" value="F:DNA binding"/>
    <property type="evidence" value="ECO:0007669"/>
    <property type="project" value="TreeGrafter"/>
</dbReference>
<dbReference type="PROSITE" id="PS00691">
    <property type="entry name" value="DNA_PHOTOLYASES_1_2"/>
    <property type="match status" value="1"/>
</dbReference>
<dbReference type="SUPFAM" id="SSF48173">
    <property type="entry name" value="Cryptochrome/photolyase FAD-binding domain"/>
    <property type="match status" value="1"/>
</dbReference>
<dbReference type="Pfam" id="PF00875">
    <property type="entry name" value="DNA_photolyase"/>
    <property type="match status" value="1"/>
</dbReference>
<dbReference type="AlphaFoldDB" id="A0A0S2SM43"/>
<dbReference type="GO" id="GO:0009416">
    <property type="term" value="P:response to light stimulus"/>
    <property type="evidence" value="ECO:0007669"/>
    <property type="project" value="TreeGrafter"/>
</dbReference>
<dbReference type="Gene3D" id="1.10.579.10">
    <property type="entry name" value="DNA Cyclobutane Dipyrimidine Photolyase, subunit A, domain 3"/>
    <property type="match status" value="1"/>
</dbReference>
<evidence type="ECO:0000256" key="6">
    <source>
        <dbReference type="ARBA" id="ARBA00022827"/>
    </source>
</evidence>
<feature type="binding site" evidence="12">
    <location>
        <begin position="277"/>
        <end position="284"/>
    </location>
    <ligand>
        <name>FAD</name>
        <dbReference type="ChEBI" id="CHEBI:57692"/>
    </ligand>
</feature>
<evidence type="ECO:0000256" key="9">
    <source>
        <dbReference type="ARBA" id="ARBA00033999"/>
    </source>
</evidence>
<dbReference type="PRINTS" id="PR00147">
    <property type="entry name" value="DNAPHOTLYASE"/>
</dbReference>
<evidence type="ECO:0000256" key="5">
    <source>
        <dbReference type="ARBA" id="ARBA00022630"/>
    </source>
</evidence>
<dbReference type="InterPro" id="IPR006050">
    <property type="entry name" value="DNA_photolyase_N"/>
</dbReference>
<evidence type="ECO:0000313" key="16">
    <source>
        <dbReference type="EMBL" id="ALP42809.1"/>
    </source>
</evidence>
<dbReference type="PATRIC" id="fig|652.5.peg.1137"/>
<dbReference type="KEGG" id="asr:WL1483_3390"/>
<dbReference type="RefSeq" id="WP_060584676.1">
    <property type="nucleotide sequence ID" value="NZ_CP013067.1"/>
</dbReference>
<evidence type="ECO:0000256" key="11">
    <source>
        <dbReference type="ARBA" id="ARBA00083107"/>
    </source>
</evidence>
<dbReference type="GO" id="GO:0000719">
    <property type="term" value="P:photoreactive repair"/>
    <property type="evidence" value="ECO:0007669"/>
    <property type="project" value="UniProtKB-ARBA"/>
</dbReference>
<evidence type="ECO:0000256" key="3">
    <source>
        <dbReference type="ARBA" id="ARBA00013149"/>
    </source>
</evidence>
<evidence type="ECO:0000256" key="2">
    <source>
        <dbReference type="ARBA" id="ARBA00005862"/>
    </source>
</evidence>
<dbReference type="InterPro" id="IPR014729">
    <property type="entry name" value="Rossmann-like_a/b/a_fold"/>
</dbReference>
<evidence type="ECO:0000256" key="4">
    <source>
        <dbReference type="ARBA" id="ARBA00014046"/>
    </source>
</evidence>
<dbReference type="GO" id="GO:0003904">
    <property type="term" value="F:deoxyribodipyrimidine photo-lyase activity"/>
    <property type="evidence" value="ECO:0007669"/>
    <property type="project" value="UniProtKB-EC"/>
</dbReference>
<feature type="binding site" evidence="12">
    <location>
        <begin position="375"/>
        <end position="377"/>
    </location>
    <ligand>
        <name>FAD</name>
        <dbReference type="ChEBI" id="CHEBI:57692"/>
    </ligand>
</feature>
<dbReference type="PROSITE" id="PS51645">
    <property type="entry name" value="PHR_CRY_ALPHA_BETA"/>
    <property type="match status" value="1"/>
</dbReference>
<dbReference type="Proteomes" id="UP000058114">
    <property type="component" value="Chromosome"/>
</dbReference>
<dbReference type="Gene3D" id="1.25.40.80">
    <property type="match status" value="1"/>
</dbReference>
<keyword evidence="7 14" id="KW-0157">Chromophore</keyword>
<dbReference type="Pfam" id="PF03441">
    <property type="entry name" value="FAD_binding_7"/>
    <property type="match status" value="1"/>
</dbReference>
<comment type="similarity">
    <text evidence="2">Belongs to the DNA photolyase class-1 family.</text>
</comment>
<evidence type="ECO:0000259" key="15">
    <source>
        <dbReference type="PROSITE" id="PS51645"/>
    </source>
</evidence>
<dbReference type="InterPro" id="IPR036155">
    <property type="entry name" value="Crypto/Photolyase_N_sf"/>
</dbReference>
<comment type="cofactor">
    <cofactor evidence="1">
        <name>(6R)-5,10-methylene-5,6,7,8-tetrahydrofolate</name>
        <dbReference type="ChEBI" id="CHEBI:15636"/>
    </cofactor>
</comment>
<dbReference type="SUPFAM" id="SSF52425">
    <property type="entry name" value="Cryptochrome/photolyase, N-terminal domain"/>
    <property type="match status" value="1"/>
</dbReference>
<keyword evidence="5 12" id="KW-0285">Flavoprotein</keyword>
<dbReference type="PANTHER" id="PTHR11455">
    <property type="entry name" value="CRYPTOCHROME"/>
    <property type="match status" value="1"/>
</dbReference>
<feature type="binding site" evidence="12">
    <location>
        <position position="223"/>
    </location>
    <ligand>
        <name>FAD</name>
        <dbReference type="ChEBI" id="CHEBI:57692"/>
    </ligand>
</feature>
<dbReference type="GO" id="GO:0071949">
    <property type="term" value="F:FAD binding"/>
    <property type="evidence" value="ECO:0007669"/>
    <property type="project" value="TreeGrafter"/>
</dbReference>
<dbReference type="NCBIfam" id="NF007955">
    <property type="entry name" value="PRK10674.1"/>
    <property type="match status" value="1"/>
</dbReference>
<evidence type="ECO:0000256" key="10">
    <source>
        <dbReference type="ARBA" id="ARBA00059220"/>
    </source>
</evidence>
<dbReference type="InterPro" id="IPR036134">
    <property type="entry name" value="Crypto/Photolyase_FAD-like_sf"/>
</dbReference>
<protein>
    <recommendedName>
        <fullName evidence="4">Deoxyribodipyrimidine photo-lyase</fullName>
        <ecNumber evidence="3">4.1.99.3</ecNumber>
    </recommendedName>
    <alternativeName>
        <fullName evidence="8">DNA photolyase</fullName>
    </alternativeName>
    <alternativeName>
        <fullName evidence="11">Photoreactivating enzyme</fullName>
    </alternativeName>
</protein>
<dbReference type="InterPro" id="IPR018394">
    <property type="entry name" value="DNA_photolyase_1_CS_C"/>
</dbReference>
<comment type="similarity">
    <text evidence="14">Belongs to the DNA photolyase family.</text>
</comment>